<dbReference type="PANTHER" id="PTHR43792">
    <property type="entry name" value="GNAT FAMILY, PUTATIVE (AFU_ORTHOLOGUE AFUA_3G00765)-RELATED-RELATED"/>
    <property type="match status" value="1"/>
</dbReference>
<name>A0A1T5CEW6_9SPHN</name>
<dbReference type="GO" id="GO:0016747">
    <property type="term" value="F:acyltransferase activity, transferring groups other than amino-acyl groups"/>
    <property type="evidence" value="ECO:0007669"/>
    <property type="project" value="InterPro"/>
</dbReference>
<dbReference type="SUPFAM" id="SSF55729">
    <property type="entry name" value="Acyl-CoA N-acyltransferases (Nat)"/>
    <property type="match status" value="1"/>
</dbReference>
<dbReference type="InterPro" id="IPR016181">
    <property type="entry name" value="Acyl_CoA_acyltransferase"/>
</dbReference>
<dbReference type="Pfam" id="PF13302">
    <property type="entry name" value="Acetyltransf_3"/>
    <property type="match status" value="1"/>
</dbReference>
<dbReference type="Proteomes" id="UP000190044">
    <property type="component" value="Unassembled WGS sequence"/>
</dbReference>
<dbReference type="InterPro" id="IPR000182">
    <property type="entry name" value="GNAT_dom"/>
</dbReference>
<dbReference type="AlphaFoldDB" id="A0A1T5CEW6"/>
<accession>A0A1T5CEW6</accession>
<feature type="domain" description="N-acetyltransferase" evidence="1">
    <location>
        <begin position="12"/>
        <end position="165"/>
    </location>
</feature>
<dbReference type="RefSeq" id="WP_079638473.1">
    <property type="nucleotide sequence ID" value="NZ_FUYP01000010.1"/>
</dbReference>
<dbReference type="PROSITE" id="PS51186">
    <property type="entry name" value="GNAT"/>
    <property type="match status" value="1"/>
</dbReference>
<organism evidence="2 3">
    <name type="scientific">Sphingopyxis flava</name>
    <dbReference type="NCBI Taxonomy" id="1507287"/>
    <lineage>
        <taxon>Bacteria</taxon>
        <taxon>Pseudomonadati</taxon>
        <taxon>Pseudomonadota</taxon>
        <taxon>Alphaproteobacteria</taxon>
        <taxon>Sphingomonadales</taxon>
        <taxon>Sphingomonadaceae</taxon>
        <taxon>Sphingopyxis</taxon>
    </lineage>
</organism>
<reference evidence="3" key="1">
    <citation type="submission" date="2017-02" db="EMBL/GenBank/DDBJ databases">
        <authorList>
            <person name="Varghese N."/>
            <person name="Submissions S."/>
        </authorList>
    </citation>
    <scope>NUCLEOTIDE SEQUENCE [LARGE SCALE GENOMIC DNA]</scope>
    <source>
        <strain evidence="3">R11H</strain>
    </source>
</reference>
<dbReference type="EMBL" id="FUYP01000010">
    <property type="protein sequence ID" value="SKB57984.1"/>
    <property type="molecule type" value="Genomic_DNA"/>
</dbReference>
<gene>
    <name evidence="2" type="ORF">SAMN06295937_10109</name>
</gene>
<dbReference type="PANTHER" id="PTHR43792:SF1">
    <property type="entry name" value="N-ACETYLTRANSFERASE DOMAIN-CONTAINING PROTEIN"/>
    <property type="match status" value="1"/>
</dbReference>
<sequence length="183" mass="20407">MLNGPLLVTERLILRPPAAEDFDAFAAMCAEEETMRFLGGTCPRAQAWRLWCTLAGAWHIRGFSMFSVIERATGEWVGRLGPWEPDGWPGPEIGYGVRAKFAGKGYAFEGAVAACDFAVEFLNWPELMHSIDPANRRSQALAKRLGAANSGPTRLPAPFEDAPVDAWRQSAQQWRQKRKEFKP</sequence>
<evidence type="ECO:0000259" key="1">
    <source>
        <dbReference type="PROSITE" id="PS51186"/>
    </source>
</evidence>
<keyword evidence="2" id="KW-0808">Transferase</keyword>
<dbReference type="OrthoDB" id="6293260at2"/>
<evidence type="ECO:0000313" key="2">
    <source>
        <dbReference type="EMBL" id="SKB57984.1"/>
    </source>
</evidence>
<protein>
    <submittedName>
        <fullName evidence="2">Protein N-acetyltransferase, RimJ/RimL family</fullName>
    </submittedName>
</protein>
<proteinExistence type="predicted"/>
<keyword evidence="3" id="KW-1185">Reference proteome</keyword>
<dbReference type="Gene3D" id="3.40.630.30">
    <property type="match status" value="1"/>
</dbReference>
<evidence type="ECO:0000313" key="3">
    <source>
        <dbReference type="Proteomes" id="UP000190044"/>
    </source>
</evidence>
<dbReference type="InterPro" id="IPR051531">
    <property type="entry name" value="N-acetyltransferase"/>
</dbReference>